<sequence>MDILNKELVKISLDAEKFSDVIETLGSLMYKQKSVKDTYINAVIEREKVFPTGLPSEGMCVAIPHTDSIHVNKSCMAIATLKNPVEFSMMGNINKKLSVNVVFLLAIKDPNNQLMLLKNLMLLIQNGELLNRLKDAESVDKVLEVLQFCAIS</sequence>
<dbReference type="Proteomes" id="UP000019482">
    <property type="component" value="Unassembled WGS sequence"/>
</dbReference>
<evidence type="ECO:0000259" key="1">
    <source>
        <dbReference type="PROSITE" id="PS51094"/>
    </source>
</evidence>
<dbReference type="GO" id="GO:0016740">
    <property type="term" value="F:transferase activity"/>
    <property type="evidence" value="ECO:0007669"/>
    <property type="project" value="UniProtKB-KW"/>
</dbReference>
<dbReference type="PROSITE" id="PS51094">
    <property type="entry name" value="PTS_EIIA_TYPE_2"/>
    <property type="match status" value="1"/>
</dbReference>
<evidence type="ECO:0000313" key="3">
    <source>
        <dbReference type="Proteomes" id="UP000019482"/>
    </source>
</evidence>
<dbReference type="SUPFAM" id="SSF55804">
    <property type="entry name" value="Phoshotransferase/anion transport protein"/>
    <property type="match status" value="1"/>
</dbReference>
<dbReference type="AlphaFoldDB" id="W6N719"/>
<dbReference type="CDD" id="cd00211">
    <property type="entry name" value="PTS_IIA_fru"/>
    <property type="match status" value="1"/>
</dbReference>
<keyword evidence="3" id="KW-1185">Reference proteome</keyword>
<accession>W6N719</accession>
<dbReference type="Gene3D" id="3.40.930.10">
    <property type="entry name" value="Mannitol-specific EII, Chain A"/>
    <property type="match status" value="1"/>
</dbReference>
<feature type="domain" description="PTS EIIA type-2" evidence="1">
    <location>
        <begin position="2"/>
        <end position="149"/>
    </location>
</feature>
<protein>
    <submittedName>
        <fullName evidence="2">PTS system, galactitol-specific IIA component</fullName>
        <ecNumber evidence="2">2.7.1.69</ecNumber>
    </submittedName>
</protein>
<dbReference type="Pfam" id="PF00359">
    <property type="entry name" value="PTS_EIIA_2"/>
    <property type="match status" value="1"/>
</dbReference>
<dbReference type="PANTHER" id="PTHR47738:SF3">
    <property type="entry name" value="PHOSPHOTRANSFERASE SYSTEM MANNITOL_FRUCTOSE-SPECIFIC IIA DOMAIN CONTAINING PROTEIN"/>
    <property type="match status" value="1"/>
</dbReference>
<dbReference type="EC" id="2.7.1.69" evidence="2"/>
<comment type="caution">
    <text evidence="2">The sequence shown here is derived from an EMBL/GenBank/DDBJ whole genome shotgun (WGS) entry which is preliminary data.</text>
</comment>
<dbReference type="EMBL" id="CBXI010000043">
    <property type="protein sequence ID" value="CDL92518.1"/>
    <property type="molecule type" value="Genomic_DNA"/>
</dbReference>
<dbReference type="PANTHER" id="PTHR47738">
    <property type="entry name" value="PTS SYSTEM FRUCTOSE-LIKE EIIA COMPONENT-RELATED"/>
    <property type="match status" value="1"/>
</dbReference>
<proteinExistence type="predicted"/>
<dbReference type="InterPro" id="IPR002178">
    <property type="entry name" value="PTS_EIIA_type-2_dom"/>
</dbReference>
<gene>
    <name evidence="2" type="ORF">CTDIVETGP_2588</name>
</gene>
<evidence type="ECO:0000313" key="2">
    <source>
        <dbReference type="EMBL" id="CDL92518.1"/>
    </source>
</evidence>
<name>W6N719_CLOTY</name>
<dbReference type="InterPro" id="IPR051541">
    <property type="entry name" value="PTS_SugarTrans_NitroReg"/>
</dbReference>
<organism evidence="2 3">
    <name type="scientific">Clostridium tyrobutyricum DIVETGP</name>
    <dbReference type="NCBI Taxonomy" id="1408889"/>
    <lineage>
        <taxon>Bacteria</taxon>
        <taxon>Bacillati</taxon>
        <taxon>Bacillota</taxon>
        <taxon>Clostridia</taxon>
        <taxon>Eubacteriales</taxon>
        <taxon>Clostridiaceae</taxon>
        <taxon>Clostridium</taxon>
    </lineage>
</organism>
<reference evidence="2 3" key="1">
    <citation type="journal article" date="2015" name="Genome Announc.">
        <title>Draft Genome Sequence of Clostridium tyrobutyricum Strain DIVETGP, Isolated from Cow's Milk for Grana Padano Production.</title>
        <authorList>
            <person name="Soggiu A."/>
            <person name="Piras C."/>
            <person name="Gaiarsa S."/>
            <person name="Sassera D."/>
            <person name="Roncada P."/>
            <person name="Bendixen E."/>
            <person name="Brasca M."/>
            <person name="Bonizzi L."/>
        </authorList>
    </citation>
    <scope>NUCLEOTIDE SEQUENCE [LARGE SCALE GENOMIC DNA]</scope>
    <source>
        <strain evidence="2 3">DIVETGP</strain>
    </source>
</reference>
<dbReference type="InterPro" id="IPR016152">
    <property type="entry name" value="PTrfase/Anion_transptr"/>
</dbReference>
<keyword evidence="2" id="KW-0808">Transferase</keyword>